<dbReference type="OrthoDB" id="20886at2759"/>
<dbReference type="AlphaFoldDB" id="A0A553IEQ3"/>
<comment type="caution">
    <text evidence="7">The sequence shown here is derived from an EMBL/GenBank/DDBJ whole genome shotgun (WGS) entry which is preliminary data.</text>
</comment>
<proteinExistence type="predicted"/>
<keyword evidence="2" id="KW-0678">Repressor</keyword>
<evidence type="ECO:0000313" key="7">
    <source>
        <dbReference type="EMBL" id="TRX98693.1"/>
    </source>
</evidence>
<gene>
    <name evidence="7" type="ORF">FHL15_000035</name>
</gene>
<feature type="region of interest" description="Disordered" evidence="6">
    <location>
        <begin position="676"/>
        <end position="759"/>
    </location>
</feature>
<organism evidence="7 8">
    <name type="scientific">Xylaria flabelliformis</name>
    <dbReference type="NCBI Taxonomy" id="2512241"/>
    <lineage>
        <taxon>Eukaryota</taxon>
        <taxon>Fungi</taxon>
        <taxon>Dikarya</taxon>
        <taxon>Ascomycota</taxon>
        <taxon>Pezizomycotina</taxon>
        <taxon>Sordariomycetes</taxon>
        <taxon>Xylariomycetidae</taxon>
        <taxon>Xylariales</taxon>
        <taxon>Xylariaceae</taxon>
        <taxon>Xylaria</taxon>
    </lineage>
</organism>
<name>A0A553IEQ3_9PEZI</name>
<dbReference type="GO" id="GO:0010468">
    <property type="term" value="P:regulation of gene expression"/>
    <property type="evidence" value="ECO:0007669"/>
    <property type="project" value="UniProtKB-ARBA"/>
</dbReference>
<feature type="compositionally biased region" description="Low complexity" evidence="6">
    <location>
        <begin position="242"/>
        <end position="254"/>
    </location>
</feature>
<comment type="subcellular location">
    <subcellularLocation>
        <location evidence="1">Nucleus</location>
    </subcellularLocation>
</comment>
<feature type="compositionally biased region" description="Acidic residues" evidence="6">
    <location>
        <begin position="387"/>
        <end position="398"/>
    </location>
</feature>
<evidence type="ECO:0000256" key="4">
    <source>
        <dbReference type="ARBA" id="ARBA00023163"/>
    </source>
</evidence>
<feature type="compositionally biased region" description="Acidic residues" evidence="6">
    <location>
        <begin position="112"/>
        <end position="135"/>
    </location>
</feature>
<feature type="compositionally biased region" description="Basic and acidic residues" evidence="6">
    <location>
        <begin position="271"/>
        <end position="281"/>
    </location>
</feature>
<protein>
    <recommendedName>
        <fullName evidence="9">Transcriptional regulatory protein DEP1</fullName>
    </recommendedName>
</protein>
<keyword evidence="3" id="KW-0805">Transcription regulation</keyword>
<evidence type="ECO:0000313" key="8">
    <source>
        <dbReference type="Proteomes" id="UP000319160"/>
    </source>
</evidence>
<dbReference type="Proteomes" id="UP000319160">
    <property type="component" value="Unassembled WGS sequence"/>
</dbReference>
<feature type="compositionally biased region" description="Polar residues" evidence="6">
    <location>
        <begin position="710"/>
        <end position="719"/>
    </location>
</feature>
<dbReference type="EMBL" id="VFLP01000001">
    <property type="protein sequence ID" value="TRX98693.1"/>
    <property type="molecule type" value="Genomic_DNA"/>
</dbReference>
<evidence type="ECO:0000256" key="6">
    <source>
        <dbReference type="SAM" id="MobiDB-lite"/>
    </source>
</evidence>
<keyword evidence="4" id="KW-0804">Transcription</keyword>
<keyword evidence="5" id="KW-0539">Nucleus</keyword>
<evidence type="ECO:0008006" key="9">
    <source>
        <dbReference type="Google" id="ProtNLM"/>
    </source>
</evidence>
<evidence type="ECO:0000256" key="5">
    <source>
        <dbReference type="ARBA" id="ARBA00023242"/>
    </source>
</evidence>
<feature type="compositionally biased region" description="Basic residues" evidence="6">
    <location>
        <begin position="342"/>
        <end position="354"/>
    </location>
</feature>
<accession>A0A553IEQ3</accession>
<dbReference type="GO" id="GO:0005654">
    <property type="term" value="C:nucleoplasm"/>
    <property type="evidence" value="ECO:0007669"/>
    <property type="project" value="UniProtKB-ARBA"/>
</dbReference>
<dbReference type="InterPro" id="IPR013907">
    <property type="entry name" value="Sds3"/>
</dbReference>
<feature type="region of interest" description="Disordered" evidence="6">
    <location>
        <begin position="99"/>
        <end position="180"/>
    </location>
</feature>
<evidence type="ECO:0000256" key="2">
    <source>
        <dbReference type="ARBA" id="ARBA00022491"/>
    </source>
</evidence>
<dbReference type="SMART" id="SM01401">
    <property type="entry name" value="Sds3"/>
    <property type="match status" value="1"/>
</dbReference>
<sequence length="759" mass="83890">MGTGARSQRRILLHSLYPFSHAKHGRTSELFAVFAVLAFTSFLPKLSKNSTSTLRLRHRESAQPFTKLLANQHYCVSSTSANLVLISFASAMATGDTVPPLLSIPPPQIEPLSDDDGSSPLSDVEDKDEDPDDLHDEERLTNNENDDLSLPDNQSDANDTEAETERLYDTPQQITRHRDVVLDKSADVMVYERTPSKLRQESKASGRSNDHQDTLLSDDDISMASSPPTQPIESPVKLQSPTLDLLAEAAATQEAETRKRKRSSMPTEATEADHPPRKRADSTPTPGQPTIDGDATMVDEDDPSLNIHSEEHSADEAVDTVAGDDGSPDEPAQQPPSDHHLNVRKKTRSSSRKLKGADEPADADVPTGEQLDGTAPEEDEAHTGEDEHMEVDVDEEAEAAQRNEEERMARPPATSLDRDTDSAAIVERKKAAFEQLASIEGRLHEERLEQINKEEAMLRSDNPTHPDYLAMMRCVDARRDERLRIADRELELKIEASERWAVARRAQIHSQFFQAVRESRERILAELGQHWYDIQHERRKNANNVPEYGIRFPKSQAERIRNALSYNREVSILSGIAKHAGMPAAPDMRGASLQELEDDFDAINSNRHHAPRRSLHRPMYADYGGIPLGEALGPAGAEFLEQTPWANPNHPSNAHLLQRQHGNHHDAHLSAVSGASAIAESRRPPNQPNPFAISSDSQPFNGHAKPSKNIPRQLTTSPEVTRAASLLEQTRNLGRGAVAPSTSDNGHPRSYPGTTAVSS</sequence>
<evidence type="ECO:0000256" key="1">
    <source>
        <dbReference type="ARBA" id="ARBA00004123"/>
    </source>
</evidence>
<dbReference type="STRING" id="2512241.A0A553IEQ3"/>
<dbReference type="PANTHER" id="PTHR21964">
    <property type="entry name" value="BREAST CANCER METASTASIS-SUPPRESSOR 1"/>
    <property type="match status" value="1"/>
</dbReference>
<feature type="region of interest" description="Disordered" evidence="6">
    <location>
        <begin position="192"/>
        <end position="421"/>
    </location>
</feature>
<keyword evidence="8" id="KW-1185">Reference proteome</keyword>
<evidence type="ECO:0000256" key="3">
    <source>
        <dbReference type="ARBA" id="ARBA00023015"/>
    </source>
</evidence>
<feature type="compositionally biased region" description="Basic and acidic residues" evidence="6">
    <location>
        <begin position="399"/>
        <end position="409"/>
    </location>
</feature>
<dbReference type="Pfam" id="PF08598">
    <property type="entry name" value="Sds3"/>
    <property type="match status" value="1"/>
</dbReference>
<reference evidence="8" key="1">
    <citation type="submission" date="2019-06" db="EMBL/GenBank/DDBJ databases">
        <title>Draft genome sequence of the griseofulvin-producing fungus Xylaria cubensis strain G536.</title>
        <authorList>
            <person name="Mead M.E."/>
            <person name="Raja H.A."/>
            <person name="Steenwyk J.L."/>
            <person name="Knowles S.L."/>
            <person name="Oberlies N.H."/>
            <person name="Rokas A."/>
        </authorList>
    </citation>
    <scope>NUCLEOTIDE SEQUENCE [LARGE SCALE GENOMIC DNA]</scope>
    <source>
        <strain evidence="8">G536</strain>
    </source>
</reference>
<feature type="compositionally biased region" description="Basic and acidic residues" evidence="6">
    <location>
        <begin position="194"/>
        <end position="213"/>
    </location>
</feature>